<evidence type="ECO:0008006" key="4">
    <source>
        <dbReference type="Google" id="ProtNLM"/>
    </source>
</evidence>
<sequence>MWIRLLGAPWWQRWLVQLCVAVVCFGLIAPFAAPHLMAGMRWPWRLLFVGGAAVFFAALMAVSTRRASREYRAATRGLDRAERSRAIRASLRGEVPAGTAVVAAALRIGAIRLGHGRSTPNRIAVTYGLLFAGWLLLTVGGVSTNATRQTVLQGTLTVLVGITGFRSWFVARRVERRVALLQSVLERTPDGVAALAAVRRDTRRPRDQWRPSVVLVTGMVLVVTGALATVYLAHRPPADCRAVADMERFVIARRDMLDPAFISADSGGPGLGDYQEWSRRLRDYAASVSAPDVAPHVRSVGDLSDQAVAVVRAARADPVDAQAPSQQQRRGSYADIIGKLLAELKALDAACPARR</sequence>
<dbReference type="EMBL" id="AFVW02000006">
    <property type="protein sequence ID" value="EJO87534.1"/>
    <property type="molecule type" value="Genomic_DNA"/>
</dbReference>
<reference evidence="2 3" key="1">
    <citation type="journal article" date="2011" name="J. Bacteriol.">
        <title>Genome sequence of the Mycobacterium colombiense type strain, CECT 3035.</title>
        <authorList>
            <person name="Gonzalez-Perez M."/>
            <person name="Murcia M.I."/>
            <person name="Landsman D."/>
            <person name="Jordan I.K."/>
            <person name="Marino-Ramirez L."/>
        </authorList>
    </citation>
    <scope>NUCLEOTIDE SEQUENCE [LARGE SCALE GENOMIC DNA]</scope>
    <source>
        <strain evidence="2 3">CECT 3035</strain>
    </source>
</reference>
<dbReference type="RefSeq" id="WP_007775417.1">
    <property type="nucleotide sequence ID" value="NZ_AFVW02000006.1"/>
</dbReference>
<gene>
    <name evidence="2" type="ORF">MCOL_V221601</name>
</gene>
<protein>
    <recommendedName>
        <fullName evidence="4">Integral membrane protein</fullName>
    </recommendedName>
</protein>
<feature type="transmembrane region" description="Helical" evidence="1">
    <location>
        <begin position="150"/>
        <end position="169"/>
    </location>
</feature>
<keyword evidence="1" id="KW-1133">Transmembrane helix</keyword>
<organism evidence="2 3">
    <name type="scientific">Mycobacterium colombiense CECT 3035</name>
    <dbReference type="NCBI Taxonomy" id="1041522"/>
    <lineage>
        <taxon>Bacteria</taxon>
        <taxon>Bacillati</taxon>
        <taxon>Actinomycetota</taxon>
        <taxon>Actinomycetes</taxon>
        <taxon>Mycobacteriales</taxon>
        <taxon>Mycobacteriaceae</taxon>
        <taxon>Mycobacterium</taxon>
        <taxon>Mycobacterium avium complex (MAC)</taxon>
    </lineage>
</organism>
<dbReference type="Proteomes" id="UP000006455">
    <property type="component" value="Unassembled WGS sequence"/>
</dbReference>
<accession>J5E9B7</accession>
<keyword evidence="1" id="KW-0472">Membrane</keyword>
<dbReference type="GeneID" id="31529680"/>
<feature type="transmembrane region" description="Helical" evidence="1">
    <location>
        <begin position="213"/>
        <end position="233"/>
    </location>
</feature>
<dbReference type="AlphaFoldDB" id="J5E9B7"/>
<dbReference type="eggNOG" id="ENOG5031QQE">
    <property type="taxonomic scope" value="Bacteria"/>
</dbReference>
<keyword evidence="1" id="KW-0812">Transmembrane</keyword>
<proteinExistence type="predicted"/>
<feature type="transmembrane region" description="Helical" evidence="1">
    <location>
        <begin position="14"/>
        <end position="36"/>
    </location>
</feature>
<evidence type="ECO:0000313" key="3">
    <source>
        <dbReference type="Proteomes" id="UP000006455"/>
    </source>
</evidence>
<dbReference type="STRING" id="1041522.GCA_002105755_00121"/>
<name>J5E9B7_9MYCO</name>
<evidence type="ECO:0000256" key="1">
    <source>
        <dbReference type="SAM" id="Phobius"/>
    </source>
</evidence>
<feature type="transmembrane region" description="Helical" evidence="1">
    <location>
        <begin position="124"/>
        <end position="144"/>
    </location>
</feature>
<comment type="caution">
    <text evidence="2">The sequence shown here is derived from an EMBL/GenBank/DDBJ whole genome shotgun (WGS) entry which is preliminary data.</text>
</comment>
<evidence type="ECO:0000313" key="2">
    <source>
        <dbReference type="EMBL" id="EJO87534.1"/>
    </source>
</evidence>
<feature type="transmembrane region" description="Helical" evidence="1">
    <location>
        <begin position="42"/>
        <end position="62"/>
    </location>
</feature>